<dbReference type="Proteomes" id="UP001154282">
    <property type="component" value="Unassembled WGS sequence"/>
</dbReference>
<evidence type="ECO:0000259" key="1">
    <source>
        <dbReference type="Pfam" id="PF13456"/>
    </source>
</evidence>
<dbReference type="GO" id="GO:0003676">
    <property type="term" value="F:nucleic acid binding"/>
    <property type="evidence" value="ECO:0007669"/>
    <property type="project" value="InterPro"/>
</dbReference>
<sequence length="196" mass="21938">MSLLFGITCWSLWRTRNDRVFAGKVVSAEVFLHRVHAWVNVVKNAMDMDKAVHYPSPPARTEEMISWTPPPPEWVTLNSDGSVMTASGHAAAGGLIRDHTGRCYAAFAMNLGICSVTRAELRGVVEGLQLAWDLGFRRVKVQMDSKCACQILQSHHREDNRHSAVVARFQALIGRNWEVAISHVYRESNKGFPNPV</sequence>
<name>A0AAV0GQB7_9ROSI</name>
<comment type="caution">
    <text evidence="2">The sequence shown here is derived from an EMBL/GenBank/DDBJ whole genome shotgun (WGS) entry which is preliminary data.</text>
</comment>
<dbReference type="CDD" id="cd06222">
    <property type="entry name" value="RNase_H_like"/>
    <property type="match status" value="1"/>
</dbReference>
<dbReference type="GO" id="GO:0004523">
    <property type="term" value="F:RNA-DNA hybrid ribonuclease activity"/>
    <property type="evidence" value="ECO:0007669"/>
    <property type="project" value="InterPro"/>
</dbReference>
<organism evidence="2 3">
    <name type="scientific">Linum tenue</name>
    <dbReference type="NCBI Taxonomy" id="586396"/>
    <lineage>
        <taxon>Eukaryota</taxon>
        <taxon>Viridiplantae</taxon>
        <taxon>Streptophyta</taxon>
        <taxon>Embryophyta</taxon>
        <taxon>Tracheophyta</taxon>
        <taxon>Spermatophyta</taxon>
        <taxon>Magnoliopsida</taxon>
        <taxon>eudicotyledons</taxon>
        <taxon>Gunneridae</taxon>
        <taxon>Pentapetalae</taxon>
        <taxon>rosids</taxon>
        <taxon>fabids</taxon>
        <taxon>Malpighiales</taxon>
        <taxon>Linaceae</taxon>
        <taxon>Linum</taxon>
    </lineage>
</organism>
<dbReference type="InterPro" id="IPR012337">
    <property type="entry name" value="RNaseH-like_sf"/>
</dbReference>
<evidence type="ECO:0000313" key="2">
    <source>
        <dbReference type="EMBL" id="CAI0375210.1"/>
    </source>
</evidence>
<dbReference type="PANTHER" id="PTHR47723">
    <property type="entry name" value="OS05G0353850 PROTEIN"/>
    <property type="match status" value="1"/>
</dbReference>
<dbReference type="InterPro" id="IPR036397">
    <property type="entry name" value="RNaseH_sf"/>
</dbReference>
<proteinExistence type="predicted"/>
<keyword evidence="3" id="KW-1185">Reference proteome</keyword>
<reference evidence="2" key="1">
    <citation type="submission" date="2022-08" db="EMBL/GenBank/DDBJ databases">
        <authorList>
            <person name="Gutierrez-Valencia J."/>
        </authorList>
    </citation>
    <scope>NUCLEOTIDE SEQUENCE</scope>
</reference>
<dbReference type="AlphaFoldDB" id="A0AAV0GQB7"/>
<dbReference type="InterPro" id="IPR053151">
    <property type="entry name" value="RNase_H-like"/>
</dbReference>
<accession>A0AAV0GQB7</accession>
<dbReference type="InterPro" id="IPR044730">
    <property type="entry name" value="RNase_H-like_dom_plant"/>
</dbReference>
<dbReference type="InterPro" id="IPR002156">
    <property type="entry name" value="RNaseH_domain"/>
</dbReference>
<protein>
    <recommendedName>
        <fullName evidence="1">RNase H type-1 domain-containing protein</fullName>
    </recommendedName>
</protein>
<dbReference type="EMBL" id="CAMGYJ010000002">
    <property type="protein sequence ID" value="CAI0375210.1"/>
    <property type="molecule type" value="Genomic_DNA"/>
</dbReference>
<feature type="domain" description="RNase H type-1" evidence="1">
    <location>
        <begin position="78"/>
        <end position="190"/>
    </location>
</feature>
<gene>
    <name evidence="2" type="ORF">LITE_LOCUS511</name>
</gene>
<dbReference type="SUPFAM" id="SSF53098">
    <property type="entry name" value="Ribonuclease H-like"/>
    <property type="match status" value="1"/>
</dbReference>
<dbReference type="PANTHER" id="PTHR47723:SF13">
    <property type="entry name" value="PUTATIVE-RELATED"/>
    <property type="match status" value="1"/>
</dbReference>
<dbReference type="Gene3D" id="3.30.420.10">
    <property type="entry name" value="Ribonuclease H-like superfamily/Ribonuclease H"/>
    <property type="match status" value="1"/>
</dbReference>
<evidence type="ECO:0000313" key="3">
    <source>
        <dbReference type="Proteomes" id="UP001154282"/>
    </source>
</evidence>
<dbReference type="Pfam" id="PF13456">
    <property type="entry name" value="RVT_3"/>
    <property type="match status" value="1"/>
</dbReference>